<dbReference type="SUPFAM" id="SSF53756">
    <property type="entry name" value="UDP-Glycosyltransferase/glycogen phosphorylase"/>
    <property type="match status" value="1"/>
</dbReference>
<evidence type="ECO:0008006" key="3">
    <source>
        <dbReference type="Google" id="ProtNLM"/>
    </source>
</evidence>
<dbReference type="EMBL" id="QFYS01000005">
    <property type="protein sequence ID" value="RAK64746.1"/>
    <property type="molecule type" value="Genomic_DNA"/>
</dbReference>
<evidence type="ECO:0000313" key="2">
    <source>
        <dbReference type="Proteomes" id="UP000249524"/>
    </source>
</evidence>
<protein>
    <recommendedName>
        <fullName evidence="3">Glycosyl transferase family 1 domain-containing protein</fullName>
    </recommendedName>
</protein>
<dbReference type="RefSeq" id="WP_111276284.1">
    <property type="nucleotide sequence ID" value="NZ_QFYS01000005.1"/>
</dbReference>
<comment type="caution">
    <text evidence="1">The sequence shown here is derived from an EMBL/GenBank/DDBJ whole genome shotgun (WGS) entry which is preliminary data.</text>
</comment>
<dbReference type="AlphaFoldDB" id="A0A328BFT7"/>
<evidence type="ECO:0000313" key="1">
    <source>
        <dbReference type="EMBL" id="RAK64746.1"/>
    </source>
</evidence>
<organism evidence="1 2">
    <name type="scientific">Phenylobacterium kunshanense</name>
    <dbReference type="NCBI Taxonomy" id="1445034"/>
    <lineage>
        <taxon>Bacteria</taxon>
        <taxon>Pseudomonadati</taxon>
        <taxon>Pseudomonadota</taxon>
        <taxon>Alphaproteobacteria</taxon>
        <taxon>Caulobacterales</taxon>
        <taxon>Caulobacteraceae</taxon>
        <taxon>Phenylobacterium</taxon>
    </lineage>
</organism>
<keyword evidence="2" id="KW-1185">Reference proteome</keyword>
<name>A0A328BFT7_9CAUL</name>
<reference evidence="1 2" key="1">
    <citation type="submission" date="2018-05" db="EMBL/GenBank/DDBJ databases">
        <authorList>
            <person name="Lanie J.A."/>
            <person name="Ng W.-L."/>
            <person name="Kazmierczak K.M."/>
            <person name="Andrzejewski T.M."/>
            <person name="Davidsen T.M."/>
            <person name="Wayne K.J."/>
            <person name="Tettelin H."/>
            <person name="Glass J.I."/>
            <person name="Rusch D."/>
            <person name="Podicherti R."/>
            <person name="Tsui H.-C.T."/>
            <person name="Winkler M.E."/>
        </authorList>
    </citation>
    <scope>NUCLEOTIDE SEQUENCE [LARGE SCALE GENOMIC DNA]</scope>
    <source>
        <strain evidence="1 2">BUT-10</strain>
    </source>
</reference>
<dbReference type="Proteomes" id="UP000249524">
    <property type="component" value="Unassembled WGS sequence"/>
</dbReference>
<accession>A0A328BFT7</accession>
<gene>
    <name evidence="1" type="ORF">DJ019_11985</name>
</gene>
<dbReference type="OrthoDB" id="7527830at2"/>
<sequence length="653" mass="70568">MPARATAHSEYDPNEAGRVISAAFDADFYRTTYADVPSGMSPLWHYRMQGWREGRDPAPWFSTEAYLADNPDLAGAGAEPFSHYLLHGAYEGRTVRPSLHAADFLGQRDWGETWSFEAFGAAPTDSAPPAVAAPPAMPIEDQVAIVGEAFDAEFYAVVNPDVAAAGMDLLRHFLVTGWLEGRDPTPTFSVRDYQDLHPDVAAAGLNPFVHYVMAGRAEGRAAKNDLGFRFDLVSRLQPVEDRIAAAVTASAKLKTDPPELLSTALGKPRRLHVTFSHDDYVAHFGGLQLCLRREGAAFAAMGVEHLHLFPASPWPAVRKAEEPGPLGVLLNGRRLGTYAPEAVRTALANAATRGAQRSFAIHSLLGHCPEQSADILAAGGMSEGYFWLHDFASVCVGFHLLRNDVEDCAAPPAESAACGICAYSPERSRHTQAHRRLFERLAITVVAPSQTTLDFWRRSSDLPARDTKVLPHAHLRLRGPAPAVPDGRPFRLAFVGMPAPLKGWPVFRDLAQALAGDPRYEFLHLGGRSDPTAPAAFHPVVVTAERPLAMQQAIEALEIDAALIWPLCRETFSFTAYEAAAAGAAVITGPDSGNVAAFASDPEIGQVLADEGALMEAFLSGRILTLSRNVRRARLFDLAYSGMTGDLVRETAG</sequence>
<proteinExistence type="predicted"/>